<proteinExistence type="predicted"/>
<reference evidence="2" key="1">
    <citation type="journal article" date="2023" name="Mol. Phylogenet. Evol.">
        <title>Genome-scale phylogeny and comparative genomics of the fungal order Sordariales.</title>
        <authorList>
            <person name="Hensen N."/>
            <person name="Bonometti L."/>
            <person name="Westerberg I."/>
            <person name="Brannstrom I.O."/>
            <person name="Guillou S."/>
            <person name="Cros-Aarteil S."/>
            <person name="Calhoun S."/>
            <person name="Haridas S."/>
            <person name="Kuo A."/>
            <person name="Mondo S."/>
            <person name="Pangilinan J."/>
            <person name="Riley R."/>
            <person name="LaButti K."/>
            <person name="Andreopoulos B."/>
            <person name="Lipzen A."/>
            <person name="Chen C."/>
            <person name="Yan M."/>
            <person name="Daum C."/>
            <person name="Ng V."/>
            <person name="Clum A."/>
            <person name="Steindorff A."/>
            <person name="Ohm R.A."/>
            <person name="Martin F."/>
            <person name="Silar P."/>
            <person name="Natvig D.O."/>
            <person name="Lalanne C."/>
            <person name="Gautier V."/>
            <person name="Ament-Velasquez S.L."/>
            <person name="Kruys A."/>
            <person name="Hutchinson M.I."/>
            <person name="Powell A.J."/>
            <person name="Barry K."/>
            <person name="Miller A.N."/>
            <person name="Grigoriev I.V."/>
            <person name="Debuchy R."/>
            <person name="Gladieux P."/>
            <person name="Hiltunen Thoren M."/>
            <person name="Johannesson H."/>
        </authorList>
    </citation>
    <scope>NUCLEOTIDE SEQUENCE</scope>
    <source>
        <strain evidence="2">SMH4131-1</strain>
    </source>
</reference>
<feature type="compositionally biased region" description="Low complexity" evidence="1">
    <location>
        <begin position="118"/>
        <end position="142"/>
    </location>
</feature>
<evidence type="ECO:0000256" key="1">
    <source>
        <dbReference type="SAM" id="MobiDB-lite"/>
    </source>
</evidence>
<feature type="compositionally biased region" description="Polar residues" evidence="1">
    <location>
        <begin position="143"/>
        <end position="168"/>
    </location>
</feature>
<sequence length="300" mass="31998">MDDPWDKDCSMVPNSMDSRYFGDDVDLVGSPEDAGINMTGGPTMSALQPPYLDTNYLFDWSPTSGYPASSQMGEVPDNLADEHASWMALDSHSPSQASLPYHDQSLAVFSTAWSPGHAAWSPSSPPVTATATATSTMTTTSSNQDDQPQELSNETSEVTDATTGITTNDHADPGTAMVSDPARSKSRPSRDKSGKQNRKRHTSPEGSEAAPSNYTTRGNGRGKGSGKGSGKSKRQATAKDHHTTSVATTHVDPVDTPTATIVKCERQPLSVELLEVCPSTSCSLRVSKPSLTRRTLTPRH</sequence>
<evidence type="ECO:0000313" key="3">
    <source>
        <dbReference type="Proteomes" id="UP001286456"/>
    </source>
</evidence>
<organism evidence="2 3">
    <name type="scientific">Cercophora scortea</name>
    <dbReference type="NCBI Taxonomy" id="314031"/>
    <lineage>
        <taxon>Eukaryota</taxon>
        <taxon>Fungi</taxon>
        <taxon>Dikarya</taxon>
        <taxon>Ascomycota</taxon>
        <taxon>Pezizomycotina</taxon>
        <taxon>Sordariomycetes</taxon>
        <taxon>Sordariomycetidae</taxon>
        <taxon>Sordariales</taxon>
        <taxon>Lasiosphaeriaceae</taxon>
        <taxon>Cercophora</taxon>
    </lineage>
</organism>
<evidence type="ECO:0000313" key="2">
    <source>
        <dbReference type="EMBL" id="KAK3320207.1"/>
    </source>
</evidence>
<feature type="compositionally biased region" description="Gly residues" evidence="1">
    <location>
        <begin position="219"/>
        <end position="229"/>
    </location>
</feature>
<keyword evidence="3" id="KW-1185">Reference proteome</keyword>
<dbReference type="EMBL" id="JAUEPO010000006">
    <property type="protein sequence ID" value="KAK3320207.1"/>
    <property type="molecule type" value="Genomic_DNA"/>
</dbReference>
<feature type="region of interest" description="Disordered" evidence="1">
    <location>
        <begin position="115"/>
        <end position="252"/>
    </location>
</feature>
<comment type="caution">
    <text evidence="2">The sequence shown here is derived from an EMBL/GenBank/DDBJ whole genome shotgun (WGS) entry which is preliminary data.</text>
</comment>
<accession>A0AAE0M5N6</accession>
<dbReference type="AlphaFoldDB" id="A0AAE0M5N6"/>
<reference evidence="2" key="2">
    <citation type="submission" date="2023-06" db="EMBL/GenBank/DDBJ databases">
        <authorList>
            <consortium name="Lawrence Berkeley National Laboratory"/>
            <person name="Haridas S."/>
            <person name="Hensen N."/>
            <person name="Bonometti L."/>
            <person name="Westerberg I."/>
            <person name="Brannstrom I.O."/>
            <person name="Guillou S."/>
            <person name="Cros-Aarteil S."/>
            <person name="Calhoun S."/>
            <person name="Kuo A."/>
            <person name="Mondo S."/>
            <person name="Pangilinan J."/>
            <person name="Riley R."/>
            <person name="Labutti K."/>
            <person name="Andreopoulos B."/>
            <person name="Lipzen A."/>
            <person name="Chen C."/>
            <person name="Yanf M."/>
            <person name="Daum C."/>
            <person name="Ng V."/>
            <person name="Clum A."/>
            <person name="Steindorff A."/>
            <person name="Ohm R."/>
            <person name="Martin F."/>
            <person name="Silar P."/>
            <person name="Natvig D."/>
            <person name="Lalanne C."/>
            <person name="Gautier V."/>
            <person name="Ament-Velasquez S.L."/>
            <person name="Kruys A."/>
            <person name="Hutchinson M.I."/>
            <person name="Powell A.J."/>
            <person name="Barry K."/>
            <person name="Miller A.N."/>
            <person name="Grigoriev I.V."/>
            <person name="Debuchy R."/>
            <person name="Gladieux P."/>
            <person name="Thoren M.H."/>
            <person name="Johannesson H."/>
        </authorList>
    </citation>
    <scope>NUCLEOTIDE SEQUENCE</scope>
    <source>
        <strain evidence="2">SMH4131-1</strain>
    </source>
</reference>
<protein>
    <submittedName>
        <fullName evidence="2">Uncharacterized protein</fullName>
    </submittedName>
</protein>
<gene>
    <name evidence="2" type="ORF">B0T19DRAFT_283748</name>
</gene>
<name>A0AAE0M5N6_9PEZI</name>
<dbReference type="Proteomes" id="UP001286456">
    <property type="component" value="Unassembled WGS sequence"/>
</dbReference>